<evidence type="ECO:0000256" key="2">
    <source>
        <dbReference type="ARBA" id="ARBA00008017"/>
    </source>
</evidence>
<dbReference type="EMBL" id="DF968182">
    <property type="protein sequence ID" value="GAP42792.1"/>
    <property type="molecule type" value="Genomic_DNA"/>
</dbReference>
<evidence type="ECO:0000313" key="10">
    <source>
        <dbReference type="EMBL" id="GAP42792.1"/>
    </source>
</evidence>
<dbReference type="SUPFAM" id="SSF50182">
    <property type="entry name" value="Sm-like ribonucleoproteins"/>
    <property type="match status" value="1"/>
</dbReference>
<dbReference type="GO" id="GO:0008381">
    <property type="term" value="F:mechanosensitive monoatomic ion channel activity"/>
    <property type="evidence" value="ECO:0007669"/>
    <property type="project" value="InterPro"/>
</dbReference>
<dbReference type="STRING" id="1678841.TBC1_11931"/>
<dbReference type="InterPro" id="IPR045275">
    <property type="entry name" value="MscS_archaea/bacteria_type"/>
</dbReference>
<keyword evidence="3" id="KW-1003">Cell membrane</keyword>
<evidence type="ECO:0000256" key="1">
    <source>
        <dbReference type="ARBA" id="ARBA00004651"/>
    </source>
</evidence>
<dbReference type="InterPro" id="IPR011014">
    <property type="entry name" value="MscS_channel_TM-2"/>
</dbReference>
<dbReference type="GO" id="GO:0005886">
    <property type="term" value="C:plasma membrane"/>
    <property type="evidence" value="ECO:0007669"/>
    <property type="project" value="UniProtKB-SubCell"/>
</dbReference>
<dbReference type="InterPro" id="IPR006685">
    <property type="entry name" value="MscS_channel_2nd"/>
</dbReference>
<dbReference type="Gene3D" id="2.30.30.60">
    <property type="match status" value="1"/>
</dbReference>
<sequence>MQFLSFDFTTFSASNHKLIQYIVVALIIGLVAVILSRILQKLMKVYFERSSRVLKVDPTRYKFLRNAVSFVIFMLAVTLIFYTIPGLRTIGITLFAGAGIFAAIIGFASQEAFSNIVSGIFIVIFKPFRVGDNIKIGDLHQGTVEDITLRHTIINNFENRRIIIPNTVISGQTIINSTIEDEKVCTFIELGISYDADLEKAIEILRDEAEKHPYCIDNRNQEDKEKGIPKVVVRVLGFGDSAVNLRAYAWSANSGEGFEMKCDIFESLKKRFNAQGIEIPYPHRTLVFKNQPPHSIP</sequence>
<dbReference type="RefSeq" id="WP_062039159.1">
    <property type="nucleotide sequence ID" value="NZ_DF968182.1"/>
</dbReference>
<evidence type="ECO:0000256" key="5">
    <source>
        <dbReference type="ARBA" id="ARBA00022989"/>
    </source>
</evidence>
<dbReference type="Gene3D" id="3.30.70.100">
    <property type="match status" value="1"/>
</dbReference>
<evidence type="ECO:0000256" key="7">
    <source>
        <dbReference type="SAM" id="Phobius"/>
    </source>
</evidence>
<dbReference type="OrthoDB" id="9809206at2"/>
<dbReference type="Pfam" id="PF21082">
    <property type="entry name" value="MS_channel_3rd"/>
    <property type="match status" value="1"/>
</dbReference>
<evidence type="ECO:0000259" key="9">
    <source>
        <dbReference type="Pfam" id="PF21082"/>
    </source>
</evidence>
<evidence type="ECO:0000256" key="3">
    <source>
        <dbReference type="ARBA" id="ARBA00022475"/>
    </source>
</evidence>
<dbReference type="InterPro" id="IPR049278">
    <property type="entry name" value="MS_channel_C"/>
</dbReference>
<dbReference type="PANTHER" id="PTHR30221">
    <property type="entry name" value="SMALL-CONDUCTANCE MECHANOSENSITIVE CHANNEL"/>
    <property type="match status" value="1"/>
</dbReference>
<evidence type="ECO:0000313" key="11">
    <source>
        <dbReference type="Proteomes" id="UP000053091"/>
    </source>
</evidence>
<keyword evidence="11" id="KW-1185">Reference proteome</keyword>
<evidence type="ECO:0000256" key="4">
    <source>
        <dbReference type="ARBA" id="ARBA00022692"/>
    </source>
</evidence>
<proteinExistence type="inferred from homology"/>
<organism evidence="10">
    <name type="scientific">Lentimicrobium saccharophilum</name>
    <dbReference type="NCBI Taxonomy" id="1678841"/>
    <lineage>
        <taxon>Bacteria</taxon>
        <taxon>Pseudomonadati</taxon>
        <taxon>Bacteroidota</taxon>
        <taxon>Bacteroidia</taxon>
        <taxon>Bacteroidales</taxon>
        <taxon>Lentimicrobiaceae</taxon>
        <taxon>Lentimicrobium</taxon>
    </lineage>
</organism>
<dbReference type="SUPFAM" id="SSF82689">
    <property type="entry name" value="Mechanosensitive channel protein MscS (YggB), C-terminal domain"/>
    <property type="match status" value="1"/>
</dbReference>
<dbReference type="InterPro" id="IPR011066">
    <property type="entry name" value="MscS_channel_C_sf"/>
</dbReference>
<dbReference type="Pfam" id="PF00924">
    <property type="entry name" value="MS_channel_2nd"/>
    <property type="match status" value="1"/>
</dbReference>
<dbReference type="Proteomes" id="UP000053091">
    <property type="component" value="Unassembled WGS sequence"/>
</dbReference>
<dbReference type="InterPro" id="IPR023408">
    <property type="entry name" value="MscS_beta-dom_sf"/>
</dbReference>
<feature type="domain" description="Mechanosensitive ion channel MscS C-terminal" evidence="9">
    <location>
        <begin position="190"/>
        <end position="279"/>
    </location>
</feature>
<feature type="transmembrane region" description="Helical" evidence="7">
    <location>
        <begin position="90"/>
        <end position="108"/>
    </location>
</feature>
<dbReference type="SUPFAM" id="SSF82861">
    <property type="entry name" value="Mechanosensitive channel protein MscS (YggB), transmembrane region"/>
    <property type="match status" value="1"/>
</dbReference>
<reference evidence="10" key="1">
    <citation type="journal article" date="2015" name="Genome Announc.">
        <title>Draft Genome Sequence of Bacteroidales Strain TBC1, a Novel Isolate from a Methanogenic Wastewater Treatment System.</title>
        <authorList>
            <person name="Tourlousse D.M."/>
            <person name="Matsuura N."/>
            <person name="Sun L."/>
            <person name="Toyonaga M."/>
            <person name="Kuroda K."/>
            <person name="Ohashi A."/>
            <person name="Cruz R."/>
            <person name="Yamaguchi T."/>
            <person name="Sekiguchi Y."/>
        </authorList>
    </citation>
    <scope>NUCLEOTIDE SEQUENCE [LARGE SCALE GENOMIC DNA]</scope>
    <source>
        <strain evidence="10">TBC1</strain>
    </source>
</reference>
<keyword evidence="5 7" id="KW-1133">Transmembrane helix</keyword>
<dbReference type="Gene3D" id="1.10.287.1260">
    <property type="match status" value="1"/>
</dbReference>
<feature type="transmembrane region" description="Helical" evidence="7">
    <location>
        <begin position="63"/>
        <end position="84"/>
    </location>
</feature>
<dbReference type="AlphaFoldDB" id="A0A0S7C1G1"/>
<name>A0A0S7C1G1_9BACT</name>
<dbReference type="PANTHER" id="PTHR30221:SF1">
    <property type="entry name" value="SMALL-CONDUCTANCE MECHANOSENSITIVE CHANNEL"/>
    <property type="match status" value="1"/>
</dbReference>
<keyword evidence="4 7" id="KW-0812">Transmembrane</keyword>
<protein>
    <submittedName>
        <fullName evidence="10">Mechanosensitive ion channel</fullName>
    </submittedName>
</protein>
<gene>
    <name evidence="10" type="ORF">TBC1_11931</name>
</gene>
<comment type="subcellular location">
    <subcellularLocation>
        <location evidence="1">Cell membrane</location>
        <topology evidence="1">Multi-pass membrane protein</topology>
    </subcellularLocation>
</comment>
<dbReference type="InterPro" id="IPR010920">
    <property type="entry name" value="LSM_dom_sf"/>
</dbReference>
<feature type="domain" description="Mechanosensitive ion channel MscS" evidence="8">
    <location>
        <begin position="112"/>
        <end position="178"/>
    </location>
</feature>
<evidence type="ECO:0000256" key="6">
    <source>
        <dbReference type="ARBA" id="ARBA00023136"/>
    </source>
</evidence>
<evidence type="ECO:0000259" key="8">
    <source>
        <dbReference type="Pfam" id="PF00924"/>
    </source>
</evidence>
<comment type="similarity">
    <text evidence="2">Belongs to the MscS (TC 1.A.23) family.</text>
</comment>
<accession>A0A0S7C1G1</accession>
<keyword evidence="6 7" id="KW-0472">Membrane</keyword>
<feature type="transmembrane region" description="Helical" evidence="7">
    <location>
        <begin position="18"/>
        <end position="39"/>
    </location>
</feature>